<dbReference type="EC" id="2.7.13.3" evidence="3"/>
<keyword evidence="7" id="KW-0418">Kinase</keyword>
<feature type="domain" description="PAC" evidence="14">
    <location>
        <begin position="123"/>
        <end position="177"/>
    </location>
</feature>
<evidence type="ECO:0000256" key="7">
    <source>
        <dbReference type="ARBA" id="ARBA00022777"/>
    </source>
</evidence>
<dbReference type="InterPro" id="IPR035965">
    <property type="entry name" value="PAS-like_dom_sf"/>
</dbReference>
<evidence type="ECO:0000256" key="2">
    <source>
        <dbReference type="ARBA" id="ARBA00004141"/>
    </source>
</evidence>
<dbReference type="GO" id="GO:0030295">
    <property type="term" value="F:protein kinase activator activity"/>
    <property type="evidence" value="ECO:0007669"/>
    <property type="project" value="TreeGrafter"/>
</dbReference>
<dbReference type="InterPro" id="IPR005467">
    <property type="entry name" value="His_kinase_dom"/>
</dbReference>
<sequence>MSARPSPESPETPIQLVATALGEFLAAPPPGTPGEVVEALTLMAGNPRDPLSPRLFFEAVEQAPSAISITDARATILYANRAFEILTGFSRAEVIGQNEAILSNQATPDNVYQHLWRTIQRKQTWTGTLVNRTKQGGDYLAELIIAPVLDRNNDIKYFLGMHRDVTKLHELEGELRRQKARIETVLDAAPVVVVLLDAAGQVILANQEYQRLVGDLRGQEPAQTLSTALREQVGLDPLAECLAGRAFKDLEVSIVLPGASGPRWFSCSGTPADEVDPSARGFFGRQKPGERRMLLLANEVTARRREVDRAHLENLRARLAEQQLAHGMREALAAAIYQIQAPMNVIQAAAAMARGGNASLATLAGMLEEISRSGARALDTLKAALPEGPREPGVMVNVNDLLRQVLVLATDRLLAAGVVVDWRPAHLLPELPGHQDSLRSLFKHLIDNAIQALGESGRPHRDLLLATRLVDGAVEVAIQDNGRGIPFEDRYRVFEPFYIGWRNRRGRAGMGLAMAQEIVTEHGGSIEVDPDFQDGCRILLTLNAVPADE</sequence>
<feature type="domain" description="PAS" evidence="13">
    <location>
        <begin position="178"/>
        <end position="214"/>
    </location>
</feature>
<accession>A0A2K8UDZ0</accession>
<dbReference type="CDD" id="cd00075">
    <property type="entry name" value="HATPase"/>
    <property type="match status" value="1"/>
</dbReference>
<dbReference type="PROSITE" id="PS50113">
    <property type="entry name" value="PAC"/>
    <property type="match status" value="1"/>
</dbReference>
<dbReference type="GO" id="GO:0016020">
    <property type="term" value="C:membrane"/>
    <property type="evidence" value="ECO:0007669"/>
    <property type="project" value="UniProtKB-SubCell"/>
</dbReference>
<feature type="domain" description="Histidine kinase" evidence="12">
    <location>
        <begin position="334"/>
        <end position="546"/>
    </location>
</feature>
<comment type="catalytic activity">
    <reaction evidence="1">
        <text>ATP + protein L-histidine = ADP + protein N-phospho-L-histidine.</text>
        <dbReference type="EC" id="2.7.13.3"/>
    </reaction>
</comment>
<dbReference type="InterPro" id="IPR004358">
    <property type="entry name" value="Sig_transdc_His_kin-like_C"/>
</dbReference>
<dbReference type="NCBIfam" id="TIGR02938">
    <property type="entry name" value="nifL_nitrog"/>
    <property type="match status" value="1"/>
</dbReference>
<evidence type="ECO:0000256" key="11">
    <source>
        <dbReference type="ARBA" id="ARBA00023136"/>
    </source>
</evidence>
<dbReference type="Proteomes" id="UP000232638">
    <property type="component" value="Chromosome"/>
</dbReference>
<dbReference type="Pfam" id="PF02518">
    <property type="entry name" value="HATPase_c"/>
    <property type="match status" value="1"/>
</dbReference>
<evidence type="ECO:0000256" key="8">
    <source>
        <dbReference type="ARBA" id="ARBA00022840"/>
    </source>
</evidence>
<protein>
    <recommendedName>
        <fullName evidence="3">histidine kinase</fullName>
        <ecNumber evidence="3">2.7.13.3</ecNumber>
    </recommendedName>
</protein>
<keyword evidence="5" id="KW-0812">Transmembrane</keyword>
<dbReference type="PRINTS" id="PR00344">
    <property type="entry name" value="BCTRLSENSOR"/>
</dbReference>
<evidence type="ECO:0000259" key="12">
    <source>
        <dbReference type="PROSITE" id="PS50109"/>
    </source>
</evidence>
<keyword evidence="11" id="KW-0472">Membrane</keyword>
<dbReference type="Gene3D" id="3.30.450.20">
    <property type="entry name" value="PAS domain"/>
    <property type="match status" value="2"/>
</dbReference>
<dbReference type="PROSITE" id="PS50109">
    <property type="entry name" value="HIS_KIN"/>
    <property type="match status" value="1"/>
</dbReference>
<dbReference type="AlphaFoldDB" id="A0A2K8UDZ0"/>
<dbReference type="Pfam" id="PF08448">
    <property type="entry name" value="PAS_4"/>
    <property type="match status" value="1"/>
</dbReference>
<comment type="subcellular location">
    <subcellularLocation>
        <location evidence="2">Membrane</location>
        <topology evidence="2">Multi-pass membrane protein</topology>
    </subcellularLocation>
</comment>
<dbReference type="GO" id="GO:0006355">
    <property type="term" value="P:regulation of DNA-templated transcription"/>
    <property type="evidence" value="ECO:0007669"/>
    <property type="project" value="InterPro"/>
</dbReference>
<dbReference type="PANTHER" id="PTHR42878:SF7">
    <property type="entry name" value="SENSOR HISTIDINE KINASE GLRK"/>
    <property type="match status" value="1"/>
</dbReference>
<evidence type="ECO:0000313" key="16">
    <source>
        <dbReference type="Proteomes" id="UP000232638"/>
    </source>
</evidence>
<keyword evidence="16" id="KW-1185">Reference proteome</keyword>
<keyword evidence="9" id="KW-1133">Transmembrane helix</keyword>
<keyword evidence="8" id="KW-0067">ATP-binding</keyword>
<dbReference type="OrthoDB" id="7991996at2"/>
<dbReference type="KEGG" id="tsy:THSYN_24590"/>
<dbReference type="SUPFAM" id="SSF55785">
    <property type="entry name" value="PYP-like sensor domain (PAS domain)"/>
    <property type="match status" value="2"/>
</dbReference>
<dbReference type="GO" id="GO:0007234">
    <property type="term" value="P:osmosensory signaling via phosphorelay pathway"/>
    <property type="evidence" value="ECO:0007669"/>
    <property type="project" value="TreeGrafter"/>
</dbReference>
<evidence type="ECO:0000256" key="3">
    <source>
        <dbReference type="ARBA" id="ARBA00012438"/>
    </source>
</evidence>
<keyword evidence="10" id="KW-0902">Two-component regulatory system</keyword>
<dbReference type="Gene3D" id="3.30.565.10">
    <property type="entry name" value="Histidine kinase-like ATPase, C-terminal domain"/>
    <property type="match status" value="1"/>
</dbReference>
<name>A0A2K8UDZ0_9GAMM</name>
<evidence type="ECO:0000259" key="14">
    <source>
        <dbReference type="PROSITE" id="PS50113"/>
    </source>
</evidence>
<evidence type="ECO:0000256" key="9">
    <source>
        <dbReference type="ARBA" id="ARBA00022989"/>
    </source>
</evidence>
<dbReference type="GO" id="GO:0005524">
    <property type="term" value="F:ATP binding"/>
    <property type="evidence" value="ECO:0007669"/>
    <property type="project" value="UniProtKB-KW"/>
</dbReference>
<dbReference type="InterPro" id="IPR003594">
    <property type="entry name" value="HATPase_dom"/>
</dbReference>
<evidence type="ECO:0000313" key="15">
    <source>
        <dbReference type="EMBL" id="AUB83814.1"/>
    </source>
</evidence>
<feature type="domain" description="PAS" evidence="13">
    <location>
        <begin position="52"/>
        <end position="110"/>
    </location>
</feature>
<dbReference type="PROSITE" id="PS50112">
    <property type="entry name" value="PAS"/>
    <property type="match status" value="2"/>
</dbReference>
<dbReference type="PANTHER" id="PTHR42878">
    <property type="entry name" value="TWO-COMPONENT HISTIDINE KINASE"/>
    <property type="match status" value="1"/>
</dbReference>
<dbReference type="InterPro" id="IPR013656">
    <property type="entry name" value="PAS_4"/>
</dbReference>
<evidence type="ECO:0000256" key="10">
    <source>
        <dbReference type="ARBA" id="ARBA00023012"/>
    </source>
</evidence>
<dbReference type="InterPro" id="IPR000700">
    <property type="entry name" value="PAS-assoc_C"/>
</dbReference>
<dbReference type="RefSeq" id="WP_100921492.1">
    <property type="nucleotide sequence ID" value="NZ_CP020370.1"/>
</dbReference>
<evidence type="ECO:0000256" key="6">
    <source>
        <dbReference type="ARBA" id="ARBA00022741"/>
    </source>
</evidence>
<dbReference type="GO" id="GO:0000156">
    <property type="term" value="F:phosphorelay response regulator activity"/>
    <property type="evidence" value="ECO:0007669"/>
    <property type="project" value="TreeGrafter"/>
</dbReference>
<dbReference type="EMBL" id="CP020370">
    <property type="protein sequence ID" value="AUB83814.1"/>
    <property type="molecule type" value="Genomic_DNA"/>
</dbReference>
<evidence type="ECO:0000256" key="4">
    <source>
        <dbReference type="ARBA" id="ARBA00022679"/>
    </source>
</evidence>
<dbReference type="GO" id="GO:0004673">
    <property type="term" value="F:protein histidine kinase activity"/>
    <property type="evidence" value="ECO:0007669"/>
    <property type="project" value="UniProtKB-EC"/>
</dbReference>
<dbReference type="Pfam" id="PF00989">
    <property type="entry name" value="PAS"/>
    <property type="match status" value="1"/>
</dbReference>
<dbReference type="InterPro" id="IPR050351">
    <property type="entry name" value="BphY/WalK/GraS-like"/>
</dbReference>
<dbReference type="InterPro" id="IPR013767">
    <property type="entry name" value="PAS_fold"/>
</dbReference>
<evidence type="ECO:0000256" key="1">
    <source>
        <dbReference type="ARBA" id="ARBA00000085"/>
    </source>
</evidence>
<dbReference type="GO" id="GO:0009399">
    <property type="term" value="P:nitrogen fixation"/>
    <property type="evidence" value="ECO:0007669"/>
    <property type="project" value="InterPro"/>
</dbReference>
<evidence type="ECO:0000256" key="5">
    <source>
        <dbReference type="ARBA" id="ARBA00022692"/>
    </source>
</evidence>
<keyword evidence="6" id="KW-0547">Nucleotide-binding</keyword>
<organism evidence="15 16">
    <name type="scientific">Candidatus Thiodictyon syntrophicum</name>
    <dbReference type="NCBI Taxonomy" id="1166950"/>
    <lineage>
        <taxon>Bacteria</taxon>
        <taxon>Pseudomonadati</taxon>
        <taxon>Pseudomonadota</taxon>
        <taxon>Gammaproteobacteria</taxon>
        <taxon>Chromatiales</taxon>
        <taxon>Chromatiaceae</taxon>
        <taxon>Thiodictyon</taxon>
    </lineage>
</organism>
<reference evidence="15 16" key="1">
    <citation type="submission" date="2017-03" db="EMBL/GenBank/DDBJ databases">
        <title>Complete genome sequence of Candidatus 'Thiodictyon syntrophicum' sp. nov. strain Cad16T, a photolithoautotroph purple sulfur bacterium isolated from an alpine meromictic lake.</title>
        <authorList>
            <person name="Luedin S.M."/>
            <person name="Pothier J.F."/>
            <person name="Danza F."/>
            <person name="Storelli N."/>
            <person name="Wittwer M."/>
            <person name="Tonolla M."/>
        </authorList>
    </citation>
    <scope>NUCLEOTIDE SEQUENCE [LARGE SCALE GENOMIC DNA]</scope>
    <source>
        <strain evidence="15 16">Cad16T</strain>
    </source>
</reference>
<keyword evidence="4" id="KW-0808">Transferase</keyword>
<gene>
    <name evidence="15" type="ORF">THSYN_24590</name>
</gene>
<dbReference type="InterPro" id="IPR000014">
    <property type="entry name" value="PAS"/>
</dbReference>
<dbReference type="SUPFAM" id="SSF55874">
    <property type="entry name" value="ATPase domain of HSP90 chaperone/DNA topoisomerase II/histidine kinase"/>
    <property type="match status" value="1"/>
</dbReference>
<dbReference type="InterPro" id="IPR036890">
    <property type="entry name" value="HATPase_C_sf"/>
</dbReference>
<evidence type="ECO:0000259" key="13">
    <source>
        <dbReference type="PROSITE" id="PS50112"/>
    </source>
</evidence>
<proteinExistence type="predicted"/>
<dbReference type="NCBIfam" id="TIGR00229">
    <property type="entry name" value="sensory_box"/>
    <property type="match status" value="1"/>
</dbReference>
<dbReference type="CDD" id="cd00130">
    <property type="entry name" value="PAS"/>
    <property type="match status" value="1"/>
</dbReference>
<dbReference type="SMART" id="SM00091">
    <property type="entry name" value="PAS"/>
    <property type="match status" value="2"/>
</dbReference>
<dbReference type="SMART" id="SM00387">
    <property type="entry name" value="HATPase_c"/>
    <property type="match status" value="1"/>
</dbReference>
<dbReference type="InterPro" id="IPR014285">
    <property type="entry name" value="N_fixation_neg-reg_NifL"/>
</dbReference>